<name>A0A2H2Z7E7_TRIPA</name>
<dbReference type="Proteomes" id="UP000219286">
    <property type="component" value="Unassembled WGS sequence"/>
</dbReference>
<comment type="caution">
    <text evidence="1">The sequence shown here is derived from an EMBL/GenBank/DDBJ whole genome shotgun (WGS) entry which is preliminary data.</text>
</comment>
<evidence type="ECO:0000313" key="2">
    <source>
        <dbReference type="Proteomes" id="UP000219286"/>
    </source>
</evidence>
<reference evidence="1 2" key="1">
    <citation type="journal article" date="2015" name="Genome Announc.">
        <title>Genome sequence and annotation of Trichoderma parareesei, the ancestor of the cellulase producer Trichoderma reesei.</title>
        <authorList>
            <person name="Yang D."/>
            <person name="Pomraning K."/>
            <person name="Kopchinskiy A."/>
            <person name="Karimi Aghcheh R."/>
            <person name="Atanasova L."/>
            <person name="Chenthamara K."/>
            <person name="Baker S.E."/>
            <person name="Zhang R."/>
            <person name="Shen Q."/>
            <person name="Freitag M."/>
            <person name="Kubicek C.P."/>
            <person name="Druzhinina I.S."/>
        </authorList>
    </citation>
    <scope>NUCLEOTIDE SEQUENCE [LARGE SCALE GENOMIC DNA]</scope>
    <source>
        <strain evidence="1 2">CBS 125925</strain>
    </source>
</reference>
<dbReference type="AlphaFoldDB" id="A0A2H2Z7E7"/>
<gene>
    <name evidence="1" type="ORF">A9Z42_0025400</name>
</gene>
<dbReference type="OrthoDB" id="5314880at2759"/>
<dbReference type="EMBL" id="LFMI01000293">
    <property type="protein sequence ID" value="OTA02218.1"/>
    <property type="molecule type" value="Genomic_DNA"/>
</dbReference>
<protein>
    <submittedName>
        <fullName evidence="1">Uncharacterized protein</fullName>
    </submittedName>
</protein>
<proteinExistence type="predicted"/>
<accession>A0A2H2Z7E7</accession>
<organism evidence="1 2">
    <name type="scientific">Trichoderma parareesei</name>
    <name type="common">Filamentous fungus</name>
    <dbReference type="NCBI Taxonomy" id="858221"/>
    <lineage>
        <taxon>Eukaryota</taxon>
        <taxon>Fungi</taxon>
        <taxon>Dikarya</taxon>
        <taxon>Ascomycota</taxon>
        <taxon>Pezizomycotina</taxon>
        <taxon>Sordariomycetes</taxon>
        <taxon>Hypocreomycetidae</taxon>
        <taxon>Hypocreales</taxon>
        <taxon>Hypocreaceae</taxon>
        <taxon>Trichoderma</taxon>
    </lineage>
</organism>
<sequence>MSRQELYQGYKNYEKSFDIITTEMLHRATGNQPQQFPQRSFADLGRMKREVVVEIIKLRQEVQALYGDADYGHEKSIQNWQDILRGLP</sequence>
<keyword evidence="2" id="KW-1185">Reference proteome</keyword>
<evidence type="ECO:0000313" key="1">
    <source>
        <dbReference type="EMBL" id="OTA02218.1"/>
    </source>
</evidence>